<dbReference type="SUPFAM" id="SSF50952">
    <property type="entry name" value="Soluble quinoprotein glucose dehydrogenase"/>
    <property type="match status" value="1"/>
</dbReference>
<organism evidence="3 4">
    <name type="scientific">Hoyosella altamirensis</name>
    <dbReference type="NCBI Taxonomy" id="616997"/>
    <lineage>
        <taxon>Bacteria</taxon>
        <taxon>Bacillati</taxon>
        <taxon>Actinomycetota</taxon>
        <taxon>Actinomycetes</taxon>
        <taxon>Mycobacteriales</taxon>
        <taxon>Hoyosellaceae</taxon>
        <taxon>Hoyosella</taxon>
    </lineage>
</organism>
<reference evidence="3 4" key="1">
    <citation type="submission" date="2020-08" db="EMBL/GenBank/DDBJ databases">
        <title>Sequencing the genomes of 1000 actinobacteria strains.</title>
        <authorList>
            <person name="Klenk H.-P."/>
        </authorList>
    </citation>
    <scope>NUCLEOTIDE SEQUENCE [LARGE SCALE GENOMIC DNA]</scope>
    <source>
        <strain evidence="3 4">DSM 45258</strain>
    </source>
</reference>
<sequence length="355" mass="37648">MSMRVIRWAAAAVFAAILAGCAQDPSPSRSVPVDENATAVSALAVELQVPWDVAFLPDGDALVTERDSGRVLLIGDAGTTTEVVQIDDVDNRGEGGLMGIAVSPEFADTAHVFVYYTTDADNRIVRYTFSEGALTDPQPTLAGIPSGTIHNGGALTFGPDGYLYAATGDAGQQAFSQNLNSLGGKILRLTTDGRPAPGNPFPESAVLSYGHRNIQGLAFDSRDQLWASEFGAFSWDELNLIVPGGNYGWPEIEGIGGEDRFIDPVEVWRPAEASPAGLAIIDDVLYMAALRGNRLWEIPINNGATGEPRASLGGYGRLRAAVAAPDGSLWVTTSNRDGRGRAAPEDDQILRVNFD</sequence>
<comment type="caution">
    <text evidence="3">The sequence shown here is derived from an EMBL/GenBank/DDBJ whole genome shotgun (WGS) entry which is preliminary data.</text>
</comment>
<dbReference type="PANTHER" id="PTHR19328">
    <property type="entry name" value="HEDGEHOG-INTERACTING PROTEIN"/>
    <property type="match status" value="1"/>
</dbReference>
<dbReference type="Proteomes" id="UP000567922">
    <property type="component" value="Unassembled WGS sequence"/>
</dbReference>
<dbReference type="Gene3D" id="2.120.10.30">
    <property type="entry name" value="TolB, C-terminal domain"/>
    <property type="match status" value="1"/>
</dbReference>
<dbReference type="InterPro" id="IPR011041">
    <property type="entry name" value="Quinoprot_gluc/sorb_DH_b-prop"/>
</dbReference>
<dbReference type="InterPro" id="IPR012938">
    <property type="entry name" value="Glc/Sorbosone_DH"/>
</dbReference>
<dbReference type="EMBL" id="JACHWS010000001">
    <property type="protein sequence ID" value="MBB3035754.1"/>
    <property type="molecule type" value="Genomic_DNA"/>
</dbReference>
<dbReference type="PANTHER" id="PTHR19328:SF13">
    <property type="entry name" value="HIPL1 PROTEIN"/>
    <property type="match status" value="1"/>
</dbReference>
<protein>
    <submittedName>
        <fullName evidence="3">Glucose/arabinose dehydrogenase</fullName>
    </submittedName>
</protein>
<evidence type="ECO:0000259" key="2">
    <source>
        <dbReference type="Pfam" id="PF07995"/>
    </source>
</evidence>
<evidence type="ECO:0000313" key="4">
    <source>
        <dbReference type="Proteomes" id="UP000567922"/>
    </source>
</evidence>
<feature type="domain" description="Glucose/Sorbosone dehydrogenase" evidence="2">
    <location>
        <begin position="47"/>
        <end position="339"/>
    </location>
</feature>
<evidence type="ECO:0000313" key="3">
    <source>
        <dbReference type="EMBL" id="MBB3035754.1"/>
    </source>
</evidence>
<dbReference type="Pfam" id="PF07995">
    <property type="entry name" value="GSDH"/>
    <property type="match status" value="1"/>
</dbReference>
<proteinExistence type="predicted"/>
<accession>A0A839RHS2</accession>
<keyword evidence="1" id="KW-0732">Signal</keyword>
<name>A0A839RHS2_9ACTN</name>
<gene>
    <name evidence="3" type="ORF">FHU29_000188</name>
</gene>
<dbReference type="PROSITE" id="PS51257">
    <property type="entry name" value="PROKAR_LIPOPROTEIN"/>
    <property type="match status" value="1"/>
</dbReference>
<dbReference type="AlphaFoldDB" id="A0A839RHS2"/>
<feature type="chain" id="PRO_5039701508" evidence="1">
    <location>
        <begin position="23"/>
        <end position="355"/>
    </location>
</feature>
<keyword evidence="4" id="KW-1185">Reference proteome</keyword>
<dbReference type="InterPro" id="IPR011042">
    <property type="entry name" value="6-blade_b-propeller_TolB-like"/>
</dbReference>
<feature type="signal peptide" evidence="1">
    <location>
        <begin position="1"/>
        <end position="22"/>
    </location>
</feature>
<evidence type="ECO:0000256" key="1">
    <source>
        <dbReference type="SAM" id="SignalP"/>
    </source>
</evidence>